<dbReference type="Proteomes" id="UP000823388">
    <property type="component" value="Chromosome 4N"/>
</dbReference>
<dbReference type="AlphaFoldDB" id="A0A8T0TCG6"/>
<name>A0A8T0TCG6_PANVG</name>
<proteinExistence type="predicted"/>
<feature type="region of interest" description="Disordered" evidence="1">
    <location>
        <begin position="157"/>
        <end position="197"/>
    </location>
</feature>
<sequence>MAVQIQNLGKLRLSWRPTADLGYGARDFFYYKMRSGNAVATLKDIDREAGFISMIQSNARERELRIVLSSDEMRERTVAITPIKTATNTSPDEDMEDDDSIDAYKDWLSYMHDREQAMELGDTTREETVETYKKWLRVEGKLDEINAYLNLSPQINVHSSQDSNDRSPVQRPSHARRSKQQGNGIENTKKRRRGTLKGLKAINKRARAGNQKLQIEFSRLGGPVGQRYGPLLKNVTQDGGHL</sequence>
<reference evidence="2" key="1">
    <citation type="submission" date="2020-05" db="EMBL/GenBank/DDBJ databases">
        <title>WGS assembly of Panicum virgatum.</title>
        <authorList>
            <person name="Lovell J.T."/>
            <person name="Jenkins J."/>
            <person name="Shu S."/>
            <person name="Juenger T.E."/>
            <person name="Schmutz J."/>
        </authorList>
    </citation>
    <scope>NUCLEOTIDE SEQUENCE</scope>
    <source>
        <strain evidence="2">AP13</strain>
    </source>
</reference>
<keyword evidence="3" id="KW-1185">Reference proteome</keyword>
<evidence type="ECO:0000256" key="1">
    <source>
        <dbReference type="SAM" id="MobiDB-lite"/>
    </source>
</evidence>
<gene>
    <name evidence="2" type="ORF">PVAP13_4NG207922</name>
</gene>
<accession>A0A8T0TCG6</accession>
<comment type="caution">
    <text evidence="2">The sequence shown here is derived from an EMBL/GenBank/DDBJ whole genome shotgun (WGS) entry which is preliminary data.</text>
</comment>
<evidence type="ECO:0000313" key="2">
    <source>
        <dbReference type="EMBL" id="KAG2606903.1"/>
    </source>
</evidence>
<protein>
    <submittedName>
        <fullName evidence="2">Uncharacterized protein</fullName>
    </submittedName>
</protein>
<evidence type="ECO:0000313" key="3">
    <source>
        <dbReference type="Proteomes" id="UP000823388"/>
    </source>
</evidence>
<dbReference type="EMBL" id="CM029044">
    <property type="protein sequence ID" value="KAG2606903.1"/>
    <property type="molecule type" value="Genomic_DNA"/>
</dbReference>
<organism evidence="2 3">
    <name type="scientific">Panicum virgatum</name>
    <name type="common">Blackwell switchgrass</name>
    <dbReference type="NCBI Taxonomy" id="38727"/>
    <lineage>
        <taxon>Eukaryota</taxon>
        <taxon>Viridiplantae</taxon>
        <taxon>Streptophyta</taxon>
        <taxon>Embryophyta</taxon>
        <taxon>Tracheophyta</taxon>
        <taxon>Spermatophyta</taxon>
        <taxon>Magnoliopsida</taxon>
        <taxon>Liliopsida</taxon>
        <taxon>Poales</taxon>
        <taxon>Poaceae</taxon>
        <taxon>PACMAD clade</taxon>
        <taxon>Panicoideae</taxon>
        <taxon>Panicodae</taxon>
        <taxon>Paniceae</taxon>
        <taxon>Panicinae</taxon>
        <taxon>Panicum</taxon>
        <taxon>Panicum sect. Hiantes</taxon>
    </lineage>
</organism>